<comment type="caution">
    <text evidence="2">The sequence shown here is derived from an EMBL/GenBank/DDBJ whole genome shotgun (WGS) entry which is preliminary data.</text>
</comment>
<evidence type="ECO:0000313" key="3">
    <source>
        <dbReference type="Proteomes" id="UP000601990"/>
    </source>
</evidence>
<proteinExistence type="predicted"/>
<organism evidence="2 3">
    <name type="scientific">Aromatoleum buckelii</name>
    <dbReference type="NCBI Taxonomy" id="200254"/>
    <lineage>
        <taxon>Bacteria</taxon>
        <taxon>Pseudomonadati</taxon>
        <taxon>Pseudomonadota</taxon>
        <taxon>Betaproteobacteria</taxon>
        <taxon>Rhodocyclales</taxon>
        <taxon>Rhodocyclaceae</taxon>
        <taxon>Aromatoleum</taxon>
    </lineage>
</organism>
<evidence type="ECO:0000313" key="2">
    <source>
        <dbReference type="EMBL" id="NMF95330.1"/>
    </source>
</evidence>
<name>A0ABX1N7W3_9RHOO</name>
<dbReference type="RefSeq" id="WP_169200523.1">
    <property type="nucleotide sequence ID" value="NZ_WTVH02000001.1"/>
</dbReference>
<feature type="domain" description="DUF7673" evidence="1">
    <location>
        <begin position="10"/>
        <end position="93"/>
    </location>
</feature>
<dbReference type="InterPro" id="IPR056090">
    <property type="entry name" value="DUF7673"/>
</dbReference>
<protein>
    <recommendedName>
        <fullName evidence="1">DUF7673 domain-containing protein</fullName>
    </recommendedName>
</protein>
<sequence length="99" mass="11212">MATPTSEQLATLKRLWTVANGHSGQCKYIAEFLLGLYNGIRFPVDLTGFRALDQAIFRDCLTVLEMDSQPQQEVHLLLGCLNGEFEKLAEDWRIPDRSV</sequence>
<dbReference type="EMBL" id="WTVH01000063">
    <property type="protein sequence ID" value="NMF95330.1"/>
    <property type="molecule type" value="Genomic_DNA"/>
</dbReference>
<accession>A0ABX1N7W3</accession>
<evidence type="ECO:0000259" key="1">
    <source>
        <dbReference type="Pfam" id="PF24720"/>
    </source>
</evidence>
<dbReference type="Proteomes" id="UP000601990">
    <property type="component" value="Unassembled WGS sequence"/>
</dbReference>
<keyword evidence="3" id="KW-1185">Reference proteome</keyword>
<dbReference type="Pfam" id="PF24720">
    <property type="entry name" value="DUF7673"/>
    <property type="match status" value="1"/>
</dbReference>
<gene>
    <name evidence="2" type="ORF">GO608_18665</name>
</gene>
<reference evidence="2" key="1">
    <citation type="submission" date="2019-12" db="EMBL/GenBank/DDBJ databases">
        <title>Comparative genomics gives insights into the taxonomy of the Azoarcus-Aromatoleum group and reveals separate origins of nif in the plant-associated Azoarcus and non-plant-associated Aromatoleum sub-groups.</title>
        <authorList>
            <person name="Lafos M."/>
            <person name="Maluk M."/>
            <person name="Batista M."/>
            <person name="Junghare M."/>
            <person name="Carmona M."/>
            <person name="Faoro H."/>
            <person name="Cruz L.M."/>
            <person name="Battistoni F."/>
            <person name="De Souza E."/>
            <person name="Pedrosa F."/>
            <person name="Chen W.-M."/>
            <person name="Poole P.S."/>
            <person name="Dixon R.A."/>
            <person name="James E.K."/>
        </authorList>
    </citation>
    <scope>NUCLEOTIDE SEQUENCE</scope>
    <source>
        <strain evidence="2">U120</strain>
    </source>
</reference>